<sequence>MAGTPTCRKTLANYVISDLRNRRIDFVLVNMLFAKDSPRFCRTAPKRFWYHYPDLGSPKKVIIRSNHSSFGDRLACLAEQKLVRLRLF</sequence>
<dbReference type="Proteomes" id="UP000001055">
    <property type="component" value="Unassembled WGS sequence"/>
</dbReference>
<evidence type="ECO:0000313" key="2">
    <source>
        <dbReference type="Proteomes" id="UP000001055"/>
    </source>
</evidence>
<dbReference type="RefSeq" id="XP_001796238.1">
    <property type="nucleotide sequence ID" value="XM_001796186.1"/>
</dbReference>
<dbReference type="KEGG" id="pno:SNOG_05843"/>
<accession>Q0UQX1</accession>
<dbReference type="EMBL" id="CH445332">
    <property type="protein sequence ID" value="EAT86907.1"/>
    <property type="molecule type" value="Genomic_DNA"/>
</dbReference>
<dbReference type="AlphaFoldDB" id="Q0UQX1"/>
<proteinExistence type="predicted"/>
<reference evidence="2" key="1">
    <citation type="journal article" date="2007" name="Plant Cell">
        <title>Dothideomycete-plant interactions illuminated by genome sequencing and EST analysis of the wheat pathogen Stagonospora nodorum.</title>
        <authorList>
            <person name="Hane J.K."/>
            <person name="Lowe R.G."/>
            <person name="Solomon P.S."/>
            <person name="Tan K.C."/>
            <person name="Schoch C.L."/>
            <person name="Spatafora J.W."/>
            <person name="Crous P.W."/>
            <person name="Kodira C."/>
            <person name="Birren B.W."/>
            <person name="Galagan J.E."/>
            <person name="Torriani S.F."/>
            <person name="McDonald B.A."/>
            <person name="Oliver R.P."/>
        </authorList>
    </citation>
    <scope>NUCLEOTIDE SEQUENCE [LARGE SCALE GENOMIC DNA]</scope>
    <source>
        <strain evidence="2">SN15 / ATCC MYA-4574 / FGSC 10173</strain>
    </source>
</reference>
<organism evidence="1 2">
    <name type="scientific">Phaeosphaeria nodorum (strain SN15 / ATCC MYA-4574 / FGSC 10173)</name>
    <name type="common">Glume blotch fungus</name>
    <name type="synonym">Parastagonospora nodorum</name>
    <dbReference type="NCBI Taxonomy" id="321614"/>
    <lineage>
        <taxon>Eukaryota</taxon>
        <taxon>Fungi</taxon>
        <taxon>Dikarya</taxon>
        <taxon>Ascomycota</taxon>
        <taxon>Pezizomycotina</taxon>
        <taxon>Dothideomycetes</taxon>
        <taxon>Pleosporomycetidae</taxon>
        <taxon>Pleosporales</taxon>
        <taxon>Pleosporineae</taxon>
        <taxon>Phaeosphaeriaceae</taxon>
        <taxon>Parastagonospora</taxon>
    </lineage>
</organism>
<protein>
    <submittedName>
        <fullName evidence="1">Uncharacterized protein</fullName>
    </submittedName>
</protein>
<name>Q0UQX1_PHANO</name>
<gene>
    <name evidence="1" type="ORF">SNOG_05843</name>
</gene>
<dbReference type="GeneID" id="5973115"/>
<evidence type="ECO:0000313" key="1">
    <source>
        <dbReference type="EMBL" id="EAT86907.1"/>
    </source>
</evidence>
<dbReference type="InParanoid" id="Q0UQX1"/>